<keyword evidence="3" id="KW-0732">Signal</keyword>
<dbReference type="Pfam" id="PF10502">
    <property type="entry name" value="Peptidase_S26"/>
    <property type="match status" value="1"/>
</dbReference>
<protein>
    <submittedName>
        <fullName evidence="7">Conjugative transfer signal peptidase TraF</fullName>
    </submittedName>
</protein>
<name>A0A1Y1QUJ2_9GAMM</name>
<evidence type="ECO:0000256" key="2">
    <source>
        <dbReference type="ARBA" id="ARBA00005849"/>
    </source>
</evidence>
<dbReference type="AlphaFoldDB" id="A0A1Y1QUJ2"/>
<dbReference type="Proteomes" id="UP000192491">
    <property type="component" value="Unassembled WGS sequence"/>
</dbReference>
<organism evidence="7 8">
    <name type="scientific">Thiothrix lacustris</name>
    <dbReference type="NCBI Taxonomy" id="525917"/>
    <lineage>
        <taxon>Bacteria</taxon>
        <taxon>Pseudomonadati</taxon>
        <taxon>Pseudomonadota</taxon>
        <taxon>Gammaproteobacteria</taxon>
        <taxon>Thiotrichales</taxon>
        <taxon>Thiotrichaceae</taxon>
        <taxon>Thiothrix</taxon>
    </lineage>
</organism>
<dbReference type="GO" id="GO:0042597">
    <property type="term" value="C:periplasmic space"/>
    <property type="evidence" value="ECO:0007669"/>
    <property type="project" value="UniProtKB-SubCell"/>
</dbReference>
<comment type="subcellular location">
    <subcellularLocation>
        <location evidence="1">Periplasm</location>
    </subcellularLocation>
</comment>
<dbReference type="Gene3D" id="2.10.109.10">
    <property type="entry name" value="Umud Fragment, subunit A"/>
    <property type="match status" value="1"/>
</dbReference>
<evidence type="ECO:0000256" key="1">
    <source>
        <dbReference type="ARBA" id="ARBA00004418"/>
    </source>
</evidence>
<evidence type="ECO:0000256" key="5">
    <source>
        <dbReference type="ARBA" id="ARBA00022971"/>
    </source>
</evidence>
<feature type="domain" description="Peptidase S26" evidence="6">
    <location>
        <begin position="20"/>
        <end position="165"/>
    </location>
</feature>
<proteinExistence type="inferred from homology"/>
<evidence type="ECO:0000313" key="8">
    <source>
        <dbReference type="Proteomes" id="UP000192491"/>
    </source>
</evidence>
<comment type="similarity">
    <text evidence="2">Belongs to the peptidase S26C family.</text>
</comment>
<dbReference type="NCBIfam" id="TIGR02771">
    <property type="entry name" value="TraF_Ti"/>
    <property type="match status" value="1"/>
</dbReference>
<evidence type="ECO:0000256" key="4">
    <source>
        <dbReference type="ARBA" id="ARBA00022764"/>
    </source>
</evidence>
<dbReference type="GO" id="GO:0006465">
    <property type="term" value="P:signal peptide processing"/>
    <property type="evidence" value="ECO:0007669"/>
    <property type="project" value="InterPro"/>
</dbReference>
<reference evidence="7 8" key="1">
    <citation type="submission" date="2017-01" db="EMBL/GenBank/DDBJ databases">
        <title>Novel large sulfur bacteria in the metagenomes of groundwater-fed chemosynthetic microbial mats in the Lake Huron basin.</title>
        <authorList>
            <person name="Sharrar A.M."/>
            <person name="Flood B.E."/>
            <person name="Bailey J.V."/>
            <person name="Jones D.S."/>
            <person name="Biddanda B."/>
            <person name="Ruberg S.A."/>
            <person name="Marcus D.N."/>
            <person name="Dick G.J."/>
        </authorList>
    </citation>
    <scope>NUCLEOTIDE SEQUENCE [LARGE SCALE GENOMIC DNA]</scope>
    <source>
        <strain evidence="7">A8</strain>
    </source>
</reference>
<evidence type="ECO:0000259" key="6">
    <source>
        <dbReference type="Pfam" id="PF10502"/>
    </source>
</evidence>
<dbReference type="InterPro" id="IPR019533">
    <property type="entry name" value="Peptidase_S26"/>
</dbReference>
<keyword evidence="5" id="KW-0184">Conjugation</keyword>
<dbReference type="InterPro" id="IPR014139">
    <property type="entry name" value="Peptidase_S26C_TraF"/>
</dbReference>
<sequence>MATIASTAIITPLLFWHNGLYINVSPSVPGLLFQRTAITAADLTPGALVFTCPPDTAVFREARDRGYLRWGITCPGNYAPLLKPIAARYPDQVSFTPDGVRVGWRTLPNSKRLHVDGQGRAMPSQPPAGLVPKQYVWLLSTHHPNSFDSRYFGALPTTAIIGKAVPLLRPATHPELLLLNDNNKERT</sequence>
<keyword evidence="4" id="KW-0574">Periplasm</keyword>
<dbReference type="InterPro" id="IPR036286">
    <property type="entry name" value="LexA/Signal_pep-like_sf"/>
</dbReference>
<dbReference type="GO" id="GO:0004252">
    <property type="term" value="F:serine-type endopeptidase activity"/>
    <property type="evidence" value="ECO:0007669"/>
    <property type="project" value="InterPro"/>
</dbReference>
<evidence type="ECO:0000313" key="7">
    <source>
        <dbReference type="EMBL" id="OQX14086.1"/>
    </source>
</evidence>
<dbReference type="EMBL" id="MTEJ01000035">
    <property type="protein sequence ID" value="OQX14086.1"/>
    <property type="molecule type" value="Genomic_DNA"/>
</dbReference>
<gene>
    <name evidence="7" type="ORF">BWK73_10395</name>
</gene>
<dbReference type="SUPFAM" id="SSF51306">
    <property type="entry name" value="LexA/Signal peptidase"/>
    <property type="match status" value="1"/>
</dbReference>
<evidence type="ECO:0000256" key="3">
    <source>
        <dbReference type="ARBA" id="ARBA00022729"/>
    </source>
</evidence>
<accession>A0A1Y1QUJ2</accession>
<comment type="caution">
    <text evidence="7">The sequence shown here is derived from an EMBL/GenBank/DDBJ whole genome shotgun (WGS) entry which is preliminary data.</text>
</comment>